<evidence type="ECO:0000256" key="1">
    <source>
        <dbReference type="SAM" id="MobiDB-lite"/>
    </source>
</evidence>
<name>A0A4Y7STH5_COPMI</name>
<gene>
    <name evidence="2" type="ORF">FA13DRAFT_1188917</name>
</gene>
<keyword evidence="3" id="KW-1185">Reference proteome</keyword>
<organism evidence="2 3">
    <name type="scientific">Coprinellus micaceus</name>
    <name type="common">Glistening ink-cap mushroom</name>
    <name type="synonym">Coprinus micaceus</name>
    <dbReference type="NCBI Taxonomy" id="71717"/>
    <lineage>
        <taxon>Eukaryota</taxon>
        <taxon>Fungi</taxon>
        <taxon>Dikarya</taxon>
        <taxon>Basidiomycota</taxon>
        <taxon>Agaricomycotina</taxon>
        <taxon>Agaricomycetes</taxon>
        <taxon>Agaricomycetidae</taxon>
        <taxon>Agaricales</taxon>
        <taxon>Agaricineae</taxon>
        <taxon>Psathyrellaceae</taxon>
        <taxon>Coprinellus</taxon>
    </lineage>
</organism>
<feature type="region of interest" description="Disordered" evidence="1">
    <location>
        <begin position="25"/>
        <end position="49"/>
    </location>
</feature>
<proteinExistence type="predicted"/>
<evidence type="ECO:0000313" key="2">
    <source>
        <dbReference type="EMBL" id="TEB25165.1"/>
    </source>
</evidence>
<evidence type="ECO:0000313" key="3">
    <source>
        <dbReference type="Proteomes" id="UP000298030"/>
    </source>
</evidence>
<protein>
    <submittedName>
        <fullName evidence="2">Uncharacterized protein</fullName>
    </submittedName>
</protein>
<dbReference type="Proteomes" id="UP000298030">
    <property type="component" value="Unassembled WGS sequence"/>
</dbReference>
<dbReference type="EMBL" id="QPFP01000059">
    <property type="protein sequence ID" value="TEB25165.1"/>
    <property type="molecule type" value="Genomic_DNA"/>
</dbReference>
<accession>A0A4Y7STH5</accession>
<feature type="compositionally biased region" description="Basic residues" evidence="1">
    <location>
        <begin position="26"/>
        <end position="35"/>
    </location>
</feature>
<dbReference type="AlphaFoldDB" id="A0A4Y7STH5"/>
<reference evidence="2 3" key="1">
    <citation type="journal article" date="2019" name="Nat. Ecol. Evol.">
        <title>Megaphylogeny resolves global patterns of mushroom evolution.</title>
        <authorList>
            <person name="Varga T."/>
            <person name="Krizsan K."/>
            <person name="Foldi C."/>
            <person name="Dima B."/>
            <person name="Sanchez-Garcia M."/>
            <person name="Sanchez-Ramirez S."/>
            <person name="Szollosi G.J."/>
            <person name="Szarkandi J.G."/>
            <person name="Papp V."/>
            <person name="Albert L."/>
            <person name="Andreopoulos W."/>
            <person name="Angelini C."/>
            <person name="Antonin V."/>
            <person name="Barry K.W."/>
            <person name="Bougher N.L."/>
            <person name="Buchanan P."/>
            <person name="Buyck B."/>
            <person name="Bense V."/>
            <person name="Catcheside P."/>
            <person name="Chovatia M."/>
            <person name="Cooper J."/>
            <person name="Damon W."/>
            <person name="Desjardin D."/>
            <person name="Finy P."/>
            <person name="Geml J."/>
            <person name="Haridas S."/>
            <person name="Hughes K."/>
            <person name="Justo A."/>
            <person name="Karasinski D."/>
            <person name="Kautmanova I."/>
            <person name="Kiss B."/>
            <person name="Kocsube S."/>
            <person name="Kotiranta H."/>
            <person name="LaButti K.M."/>
            <person name="Lechner B.E."/>
            <person name="Liimatainen K."/>
            <person name="Lipzen A."/>
            <person name="Lukacs Z."/>
            <person name="Mihaltcheva S."/>
            <person name="Morgado L.N."/>
            <person name="Niskanen T."/>
            <person name="Noordeloos M.E."/>
            <person name="Ohm R.A."/>
            <person name="Ortiz-Santana B."/>
            <person name="Ovrebo C."/>
            <person name="Racz N."/>
            <person name="Riley R."/>
            <person name="Savchenko A."/>
            <person name="Shiryaev A."/>
            <person name="Soop K."/>
            <person name="Spirin V."/>
            <person name="Szebenyi C."/>
            <person name="Tomsovsky M."/>
            <person name="Tulloss R.E."/>
            <person name="Uehling J."/>
            <person name="Grigoriev I.V."/>
            <person name="Vagvolgyi C."/>
            <person name="Papp T."/>
            <person name="Martin F.M."/>
            <person name="Miettinen O."/>
            <person name="Hibbett D.S."/>
            <person name="Nagy L.G."/>
        </authorList>
    </citation>
    <scope>NUCLEOTIDE SEQUENCE [LARGE SCALE GENOMIC DNA]</scope>
    <source>
        <strain evidence="2 3">FP101781</strain>
    </source>
</reference>
<sequence>MKSSSGFLVFEGTRLIARDPTEGKHYISKSRRRPTGHFQPGQPLAQSGKPRVFQNPHVRSESDALVPKNRVECAADTCPSWLNSQCIHEYPNFGFRLHPAWPIAGHFSFHPGMRPEVPISQSAIPQWCANPGAIFEWPGNWGRQHSALLRCALDGNVCPRGCRDQNFGPEAEILQPLVFVGEGSAMRCGC</sequence>
<comment type="caution">
    <text evidence="2">The sequence shown here is derived from an EMBL/GenBank/DDBJ whole genome shotgun (WGS) entry which is preliminary data.</text>
</comment>